<dbReference type="InterPro" id="IPR051691">
    <property type="entry name" value="Metab_Enz_Cyan_OpOx_G3PDH"/>
</dbReference>
<sequence length="318" mass="35007">MLKYDLIVIGGGISGMTAALGALKSGVKSILILERENSFGGILNQCIHNGFGEKFLGHKVTGPEYINFIEERLRESHIEIKTNSNVLKITDDKIVTYVSSEEGINDVNADAIILAMGAREVYTGSIIIPTNGLTGIFTLGDAHRLINIEGYLPGKRTVISAKNKWGFLVARRLIIEGGLVEGVVIEEDFESLRDDEIDDIIDGFNINIIENSRVIEVHGSSRIERVKIINLKDNNITEKFCDSLLLSVGFRPENTLLKMIKIDINKETLGPNINDFNTSIDGFFACGNLINGELSLIMKEVDGLNCGIKAADYIKKIH</sequence>
<dbReference type="RefSeq" id="WP_090088566.1">
    <property type="nucleotide sequence ID" value="NZ_FOMG01000002.1"/>
</dbReference>
<accession>A0A1I1ID93</accession>
<dbReference type="InterPro" id="IPR036188">
    <property type="entry name" value="FAD/NAD-bd_sf"/>
</dbReference>
<reference evidence="3 4" key="1">
    <citation type="submission" date="2016-10" db="EMBL/GenBank/DDBJ databases">
        <authorList>
            <person name="de Groot N.N."/>
        </authorList>
    </citation>
    <scope>NUCLEOTIDE SEQUENCE [LARGE SCALE GENOMIC DNA]</scope>
    <source>
        <strain evidence="3 4">DSM 12992</strain>
    </source>
</reference>
<dbReference type="GO" id="GO:0016491">
    <property type="term" value="F:oxidoreductase activity"/>
    <property type="evidence" value="ECO:0007669"/>
    <property type="project" value="UniProtKB-KW"/>
</dbReference>
<evidence type="ECO:0000313" key="4">
    <source>
        <dbReference type="Proteomes" id="UP000199263"/>
    </source>
</evidence>
<name>A0A1I1ID93_9CLOT</name>
<dbReference type="InterPro" id="IPR023753">
    <property type="entry name" value="FAD/NAD-binding_dom"/>
</dbReference>
<gene>
    <name evidence="3" type="ORF">SAMN05421842_102243</name>
</gene>
<evidence type="ECO:0000256" key="1">
    <source>
        <dbReference type="ARBA" id="ARBA00023002"/>
    </source>
</evidence>
<dbReference type="AlphaFoldDB" id="A0A1I1ID93"/>
<protein>
    <submittedName>
        <fullName evidence="3">Thioredoxin reductase</fullName>
    </submittedName>
</protein>
<dbReference type="SUPFAM" id="SSF51905">
    <property type="entry name" value="FAD/NAD(P)-binding domain"/>
    <property type="match status" value="1"/>
</dbReference>
<organism evidence="3 4">
    <name type="scientific">Clostridium uliginosum</name>
    <dbReference type="NCBI Taxonomy" id="119641"/>
    <lineage>
        <taxon>Bacteria</taxon>
        <taxon>Bacillati</taxon>
        <taxon>Bacillota</taxon>
        <taxon>Clostridia</taxon>
        <taxon>Eubacteriales</taxon>
        <taxon>Clostridiaceae</taxon>
        <taxon>Clostridium</taxon>
    </lineage>
</organism>
<evidence type="ECO:0000313" key="3">
    <source>
        <dbReference type="EMBL" id="SFC34226.1"/>
    </source>
</evidence>
<dbReference type="PRINTS" id="PR00469">
    <property type="entry name" value="PNDRDTASEII"/>
</dbReference>
<dbReference type="PANTHER" id="PTHR42949:SF3">
    <property type="entry name" value="ANAEROBIC GLYCEROL-3-PHOSPHATE DEHYDROGENASE SUBUNIT B"/>
    <property type="match status" value="1"/>
</dbReference>
<dbReference type="OrthoDB" id="9776839at2"/>
<dbReference type="STRING" id="119641.SAMN05421842_102243"/>
<keyword evidence="1" id="KW-0560">Oxidoreductase</keyword>
<dbReference type="Gene3D" id="3.50.50.60">
    <property type="entry name" value="FAD/NAD(P)-binding domain"/>
    <property type="match status" value="2"/>
</dbReference>
<dbReference type="Proteomes" id="UP000199263">
    <property type="component" value="Unassembled WGS sequence"/>
</dbReference>
<dbReference type="PRINTS" id="PR00368">
    <property type="entry name" value="FADPNR"/>
</dbReference>
<keyword evidence="4" id="KW-1185">Reference proteome</keyword>
<dbReference type="Pfam" id="PF07992">
    <property type="entry name" value="Pyr_redox_2"/>
    <property type="match status" value="1"/>
</dbReference>
<evidence type="ECO:0000259" key="2">
    <source>
        <dbReference type="Pfam" id="PF07992"/>
    </source>
</evidence>
<dbReference type="EMBL" id="FOMG01000002">
    <property type="protein sequence ID" value="SFC34226.1"/>
    <property type="molecule type" value="Genomic_DNA"/>
</dbReference>
<dbReference type="PANTHER" id="PTHR42949">
    <property type="entry name" value="ANAEROBIC GLYCEROL-3-PHOSPHATE DEHYDROGENASE SUBUNIT B"/>
    <property type="match status" value="1"/>
</dbReference>
<feature type="domain" description="FAD/NAD(P)-binding" evidence="2">
    <location>
        <begin position="4"/>
        <end position="144"/>
    </location>
</feature>
<proteinExistence type="predicted"/>